<proteinExistence type="predicted"/>
<dbReference type="CDD" id="cd00170">
    <property type="entry name" value="SEC14"/>
    <property type="match status" value="2"/>
</dbReference>
<protein>
    <recommendedName>
        <fullName evidence="1">CRAL-TRIO domain-containing protein</fullName>
    </recommendedName>
</protein>
<dbReference type="PROSITE" id="PS50191">
    <property type="entry name" value="CRAL_TRIO"/>
    <property type="match status" value="2"/>
</dbReference>
<name>A0A812U6L3_9DINO</name>
<dbReference type="PROSITE" id="PS00018">
    <property type="entry name" value="EF_HAND_1"/>
    <property type="match status" value="1"/>
</dbReference>
<dbReference type="GO" id="GO:0005737">
    <property type="term" value="C:cytoplasm"/>
    <property type="evidence" value="ECO:0007669"/>
    <property type="project" value="TreeGrafter"/>
</dbReference>
<dbReference type="InterPro" id="IPR036598">
    <property type="entry name" value="GOLD_dom_sf"/>
</dbReference>
<dbReference type="InterPro" id="IPR036865">
    <property type="entry name" value="CRAL-TRIO_dom_sf"/>
</dbReference>
<evidence type="ECO:0000313" key="3">
    <source>
        <dbReference type="Proteomes" id="UP000604046"/>
    </source>
</evidence>
<dbReference type="Gene3D" id="3.40.525.10">
    <property type="entry name" value="CRAL-TRIO lipid binding domain"/>
    <property type="match status" value="2"/>
</dbReference>
<dbReference type="InterPro" id="IPR001251">
    <property type="entry name" value="CRAL-TRIO_dom"/>
</dbReference>
<dbReference type="AlphaFoldDB" id="A0A812U6L3"/>
<sequence length="696" mass="78710">MAVADDDFEFLTDADRDFVRTLRRRFHDEFAAREADGRAYRCFFGPIALARILRAVDGDVEKACEWFQAFLQTISEKGVDDLIRDMTSRFEAAGSEAIRASMLPHYDAVKDFYHAELQAPHLSSDGDIVMYIPLIDHDKNGIMEHMDWDQWVTYSKASTVLQCLALDSLSRSTGRIARIILLFDVEGCSLETVVNRTFLRAHRRDVVDSFQQKIAAEIVAKVYVINLPWTLANLFTLCKTFVPAKFLQKVRVMSGDSLRDSSFVTHCGGPEQLAGLYDSRKGLAANSSQKAHKQLHSLDLWPEKDELELVAKLRTKFADEFAQRAQSGRDWPCMFSDLALARVLRGNEGYFSESVNWFQNFLERMAECHVDDLVSSMTAKLEESGQERGCMSMLPHASEIERHFRCVFSAPRLTPSGDVIWYVPLGDFNRMSLVEEVDWSHWVEFLRAMVVLRAVEAQKLSEAQGRMAKCIMILDLHGSGTNATGFPKVEEFDDRNQANMKFMRQIIIEVLGPVYVLNAPWVAVKAFNWFKALVPERFSQKLTLLDGDGTSDPDFLELVSESQLRHLLATRVGLVSGETDSNSGETLVAAGDCFQRCRDLRSGETITWTFSVIPGDGDAWLGASDIEFSASLWLHPEFAQDEQPEESQVVDPTMVQASEGEKSGSYTASRDCVITLRWSNEHSRLRSKSLQYRIDL</sequence>
<dbReference type="PANTHER" id="PTHR23324:SF83">
    <property type="entry name" value="SEC14-LIKE PROTEIN 2"/>
    <property type="match status" value="1"/>
</dbReference>
<dbReference type="Proteomes" id="UP000604046">
    <property type="component" value="Unassembled WGS sequence"/>
</dbReference>
<evidence type="ECO:0000313" key="2">
    <source>
        <dbReference type="EMBL" id="CAE7565144.1"/>
    </source>
</evidence>
<dbReference type="Gene3D" id="2.60.120.680">
    <property type="entry name" value="GOLD domain"/>
    <property type="match status" value="1"/>
</dbReference>
<dbReference type="Pfam" id="PF00650">
    <property type="entry name" value="CRAL_TRIO"/>
    <property type="match status" value="2"/>
</dbReference>
<dbReference type="OrthoDB" id="409403at2759"/>
<dbReference type="EMBL" id="CAJNDS010002687">
    <property type="protein sequence ID" value="CAE7565144.1"/>
    <property type="molecule type" value="Genomic_DNA"/>
</dbReference>
<dbReference type="InterPro" id="IPR018247">
    <property type="entry name" value="EF_Hand_1_Ca_BS"/>
</dbReference>
<dbReference type="SUPFAM" id="SSF52087">
    <property type="entry name" value="CRAL/TRIO domain"/>
    <property type="match status" value="2"/>
</dbReference>
<comment type="caution">
    <text evidence="2">The sequence shown here is derived from an EMBL/GenBank/DDBJ whole genome shotgun (WGS) entry which is preliminary data.</text>
</comment>
<accession>A0A812U6L3</accession>
<evidence type="ECO:0000259" key="1">
    <source>
        <dbReference type="PROSITE" id="PS50191"/>
    </source>
</evidence>
<dbReference type="InterPro" id="IPR051064">
    <property type="entry name" value="SEC14/CRAL-TRIO_domain"/>
</dbReference>
<feature type="domain" description="CRAL-TRIO" evidence="1">
    <location>
        <begin position="105"/>
        <end position="281"/>
    </location>
</feature>
<dbReference type="SUPFAM" id="SSF101576">
    <property type="entry name" value="Supernatant protein factor (SPF), C-terminal domain"/>
    <property type="match status" value="1"/>
</dbReference>
<dbReference type="PANTHER" id="PTHR23324">
    <property type="entry name" value="SEC14 RELATED PROTEIN"/>
    <property type="match status" value="1"/>
</dbReference>
<keyword evidence="3" id="KW-1185">Reference proteome</keyword>
<organism evidence="2 3">
    <name type="scientific">Symbiodinium natans</name>
    <dbReference type="NCBI Taxonomy" id="878477"/>
    <lineage>
        <taxon>Eukaryota</taxon>
        <taxon>Sar</taxon>
        <taxon>Alveolata</taxon>
        <taxon>Dinophyceae</taxon>
        <taxon>Suessiales</taxon>
        <taxon>Symbiodiniaceae</taxon>
        <taxon>Symbiodinium</taxon>
    </lineage>
</organism>
<feature type="domain" description="CRAL-TRIO" evidence="1">
    <location>
        <begin position="396"/>
        <end position="580"/>
    </location>
</feature>
<reference evidence="2" key="1">
    <citation type="submission" date="2021-02" db="EMBL/GenBank/DDBJ databases">
        <authorList>
            <person name="Dougan E. K."/>
            <person name="Rhodes N."/>
            <person name="Thang M."/>
            <person name="Chan C."/>
        </authorList>
    </citation>
    <scope>NUCLEOTIDE SEQUENCE</scope>
</reference>
<gene>
    <name evidence="2" type="ORF">SNAT2548_LOCUS32003</name>
</gene>